<organism evidence="2 3">
    <name type="scientific">Diploscapter pachys</name>
    <dbReference type="NCBI Taxonomy" id="2018661"/>
    <lineage>
        <taxon>Eukaryota</taxon>
        <taxon>Metazoa</taxon>
        <taxon>Ecdysozoa</taxon>
        <taxon>Nematoda</taxon>
        <taxon>Chromadorea</taxon>
        <taxon>Rhabditida</taxon>
        <taxon>Rhabditina</taxon>
        <taxon>Rhabditomorpha</taxon>
        <taxon>Rhabditoidea</taxon>
        <taxon>Rhabditidae</taxon>
        <taxon>Diploscapter</taxon>
    </lineage>
</organism>
<dbReference type="Proteomes" id="UP000218231">
    <property type="component" value="Unassembled WGS sequence"/>
</dbReference>
<proteinExistence type="predicted"/>
<name>A0A2A2J258_9BILA</name>
<reference evidence="2 3" key="1">
    <citation type="journal article" date="2017" name="Curr. Biol.">
        <title>Genome architecture and evolution of a unichromosomal asexual nematode.</title>
        <authorList>
            <person name="Fradin H."/>
            <person name="Zegar C."/>
            <person name="Gutwein M."/>
            <person name="Lucas J."/>
            <person name="Kovtun M."/>
            <person name="Corcoran D."/>
            <person name="Baugh L.R."/>
            <person name="Kiontke K."/>
            <person name="Gunsalus K."/>
            <person name="Fitch D.H."/>
            <person name="Piano F."/>
        </authorList>
    </citation>
    <scope>NUCLEOTIDE SEQUENCE [LARGE SCALE GENOMIC DNA]</scope>
    <source>
        <strain evidence="2">PF1309</strain>
    </source>
</reference>
<sequence length="135" mass="15631">MTTDRPPSAMQQQQQQEFAQVHQSSQSSSQSSQISSVKIDMPPIITSAPPPYYDFPPAYSANPTDIVNEAPPRYTARRDRAHRIHRDQLPSITERHLTAIETIQRLFEPLIVSWSDFDLFWRWVPEKSSNYGQQF</sequence>
<dbReference type="EMBL" id="LIAE01010736">
    <property type="protein sequence ID" value="PAV55960.1"/>
    <property type="molecule type" value="Genomic_DNA"/>
</dbReference>
<evidence type="ECO:0000313" key="2">
    <source>
        <dbReference type="EMBL" id="PAV55960.1"/>
    </source>
</evidence>
<comment type="caution">
    <text evidence="2">The sequence shown here is derived from an EMBL/GenBank/DDBJ whole genome shotgun (WGS) entry which is preliminary data.</text>
</comment>
<gene>
    <name evidence="2" type="ORF">WR25_14490</name>
</gene>
<feature type="region of interest" description="Disordered" evidence="1">
    <location>
        <begin position="1"/>
        <end position="38"/>
    </location>
</feature>
<evidence type="ECO:0000313" key="3">
    <source>
        <dbReference type="Proteomes" id="UP000218231"/>
    </source>
</evidence>
<accession>A0A2A2J258</accession>
<feature type="compositionally biased region" description="Low complexity" evidence="1">
    <location>
        <begin position="11"/>
        <end position="36"/>
    </location>
</feature>
<protein>
    <submittedName>
        <fullName evidence="2">Uncharacterized protein</fullName>
    </submittedName>
</protein>
<dbReference type="AlphaFoldDB" id="A0A2A2J258"/>
<evidence type="ECO:0000256" key="1">
    <source>
        <dbReference type="SAM" id="MobiDB-lite"/>
    </source>
</evidence>
<keyword evidence="3" id="KW-1185">Reference proteome</keyword>